<dbReference type="RefSeq" id="WP_069434045.1">
    <property type="nucleotide sequence ID" value="NZ_JACKSU010000029.1"/>
</dbReference>
<proteinExistence type="predicted"/>
<dbReference type="InterPro" id="IPR003779">
    <property type="entry name" value="CMD-like"/>
</dbReference>
<dbReference type="InterPro" id="IPR029032">
    <property type="entry name" value="AhpD-like"/>
</dbReference>
<keyword evidence="3" id="KW-1185">Reference proteome</keyword>
<dbReference type="AlphaFoldDB" id="A0A1X1VUK2"/>
<evidence type="ECO:0000313" key="3">
    <source>
        <dbReference type="Proteomes" id="UP000193928"/>
    </source>
</evidence>
<name>A0A1X1VUK2_MYCGO</name>
<evidence type="ECO:0000259" key="1">
    <source>
        <dbReference type="Pfam" id="PF02627"/>
    </source>
</evidence>
<accession>A0A1X1VUK2</accession>
<organism evidence="2 3">
    <name type="scientific">Mycobacterium gordonae</name>
    <dbReference type="NCBI Taxonomy" id="1778"/>
    <lineage>
        <taxon>Bacteria</taxon>
        <taxon>Bacillati</taxon>
        <taxon>Actinomycetota</taxon>
        <taxon>Actinomycetes</taxon>
        <taxon>Mycobacteriales</taxon>
        <taxon>Mycobacteriaceae</taxon>
        <taxon>Mycobacterium</taxon>
    </lineage>
</organism>
<dbReference type="NCBIfam" id="TIGR00778">
    <property type="entry name" value="ahpD_dom"/>
    <property type="match status" value="1"/>
</dbReference>
<dbReference type="Proteomes" id="UP000193928">
    <property type="component" value="Unassembled WGS sequence"/>
</dbReference>
<dbReference type="Pfam" id="PF02627">
    <property type="entry name" value="CMD"/>
    <property type="match status" value="1"/>
</dbReference>
<dbReference type="SUPFAM" id="SSF69118">
    <property type="entry name" value="AhpD-like"/>
    <property type="match status" value="1"/>
</dbReference>
<evidence type="ECO:0000313" key="2">
    <source>
        <dbReference type="EMBL" id="ORV72743.1"/>
    </source>
</evidence>
<dbReference type="GO" id="GO:0051920">
    <property type="term" value="F:peroxiredoxin activity"/>
    <property type="evidence" value="ECO:0007669"/>
    <property type="project" value="InterPro"/>
</dbReference>
<feature type="domain" description="Carboxymuconolactone decarboxylase-like" evidence="1">
    <location>
        <begin position="30"/>
        <end position="112"/>
    </location>
</feature>
<reference evidence="2 3" key="1">
    <citation type="submission" date="2016-01" db="EMBL/GenBank/DDBJ databases">
        <title>The new phylogeny of the genus Mycobacterium.</title>
        <authorList>
            <person name="Tarcisio F."/>
            <person name="Conor M."/>
            <person name="Antonella G."/>
            <person name="Elisabetta G."/>
            <person name="Giulia F.S."/>
            <person name="Sara T."/>
            <person name="Anna F."/>
            <person name="Clotilde B."/>
            <person name="Roberto B."/>
            <person name="Veronica D.S."/>
            <person name="Fabio R."/>
            <person name="Monica P."/>
            <person name="Olivier J."/>
            <person name="Enrico T."/>
            <person name="Nicola S."/>
        </authorList>
    </citation>
    <scope>NUCLEOTIDE SEQUENCE [LARGE SCALE GENOMIC DNA]</scope>
    <source>
        <strain evidence="2 3">DSM 44160</strain>
    </source>
</reference>
<comment type="caution">
    <text evidence="2">The sequence shown here is derived from an EMBL/GenBank/DDBJ whole genome shotgun (WGS) entry which is preliminary data.</text>
</comment>
<dbReference type="PANTHER" id="PTHR33930">
    <property type="entry name" value="ALKYL HYDROPEROXIDE REDUCTASE AHPD"/>
    <property type="match status" value="1"/>
</dbReference>
<dbReference type="PANTHER" id="PTHR33930:SF2">
    <property type="entry name" value="BLR3452 PROTEIN"/>
    <property type="match status" value="1"/>
</dbReference>
<keyword evidence="2" id="KW-0560">Oxidoreductase</keyword>
<dbReference type="Gene3D" id="1.20.1290.10">
    <property type="entry name" value="AhpD-like"/>
    <property type="match status" value="1"/>
</dbReference>
<sequence length="124" mass="12959">MDQQHPNHDVHKSVLDDLNPQHRALRQMIPGAYAGFGEMSKAAMASGALDAKLKELIALAIGVVHGCDGCIASHAKAAVRAGATKEEAAEAIGVSIMMHGGPGTIYGARAFQAFCEFADARSET</sequence>
<dbReference type="InterPro" id="IPR004675">
    <property type="entry name" value="AhpD_core"/>
</dbReference>
<dbReference type="EMBL" id="LQOY01000210">
    <property type="protein sequence ID" value="ORV72743.1"/>
    <property type="molecule type" value="Genomic_DNA"/>
</dbReference>
<protein>
    <submittedName>
        <fullName evidence="2">Alkylhydroperoxidase</fullName>
    </submittedName>
</protein>
<gene>
    <name evidence="2" type="ORF">AWC08_03695</name>
</gene>
<keyword evidence="2" id="KW-0575">Peroxidase</keyword>